<evidence type="ECO:0000313" key="1">
    <source>
        <dbReference type="EMBL" id="MCD9639411.1"/>
    </source>
</evidence>
<comment type="caution">
    <text evidence="1">The sequence shown here is derived from an EMBL/GenBank/DDBJ whole genome shotgun (WGS) entry which is preliminary data.</text>
</comment>
<reference evidence="1 2" key="1">
    <citation type="journal article" date="2021" name="BMC Genomics">
        <title>Datura genome reveals duplications of psychoactive alkaloid biosynthetic genes and high mutation rate following tissue culture.</title>
        <authorList>
            <person name="Rajewski A."/>
            <person name="Carter-House D."/>
            <person name="Stajich J."/>
            <person name="Litt A."/>
        </authorList>
    </citation>
    <scope>NUCLEOTIDE SEQUENCE [LARGE SCALE GENOMIC DNA]</scope>
    <source>
        <strain evidence="1">AR-01</strain>
    </source>
</reference>
<keyword evidence="2" id="KW-1185">Reference proteome</keyword>
<gene>
    <name evidence="1" type="ORF">HAX54_023924</name>
</gene>
<evidence type="ECO:0000313" key="2">
    <source>
        <dbReference type="Proteomes" id="UP000823775"/>
    </source>
</evidence>
<protein>
    <submittedName>
        <fullName evidence="1">Uncharacterized protein</fullName>
    </submittedName>
</protein>
<dbReference type="EMBL" id="JACEIK010002906">
    <property type="protein sequence ID" value="MCD9639411.1"/>
    <property type="molecule type" value="Genomic_DNA"/>
</dbReference>
<accession>A0ABS8UYU6</accession>
<name>A0ABS8UYU6_DATST</name>
<sequence>MCSLSSEGGGSSATIVYVVVFIGAVKFAAGEERYEGWLALMEAMENSSAAATAWWHGGKEGREGESRRRWKRKKEMVIGCSGECLPEIMEAARVIGFTGEDEGEMVRCSSGGVRW</sequence>
<proteinExistence type="predicted"/>
<dbReference type="Proteomes" id="UP000823775">
    <property type="component" value="Unassembled WGS sequence"/>
</dbReference>
<organism evidence="1 2">
    <name type="scientific">Datura stramonium</name>
    <name type="common">Jimsonweed</name>
    <name type="synonym">Common thornapple</name>
    <dbReference type="NCBI Taxonomy" id="4076"/>
    <lineage>
        <taxon>Eukaryota</taxon>
        <taxon>Viridiplantae</taxon>
        <taxon>Streptophyta</taxon>
        <taxon>Embryophyta</taxon>
        <taxon>Tracheophyta</taxon>
        <taxon>Spermatophyta</taxon>
        <taxon>Magnoliopsida</taxon>
        <taxon>eudicotyledons</taxon>
        <taxon>Gunneridae</taxon>
        <taxon>Pentapetalae</taxon>
        <taxon>asterids</taxon>
        <taxon>lamiids</taxon>
        <taxon>Solanales</taxon>
        <taxon>Solanaceae</taxon>
        <taxon>Solanoideae</taxon>
        <taxon>Datureae</taxon>
        <taxon>Datura</taxon>
    </lineage>
</organism>